<dbReference type="GO" id="GO:0004674">
    <property type="term" value="F:protein serine/threonine kinase activity"/>
    <property type="evidence" value="ECO:0007669"/>
    <property type="project" value="UniProtKB-KW"/>
</dbReference>
<evidence type="ECO:0000259" key="10">
    <source>
        <dbReference type="PROSITE" id="PS50011"/>
    </source>
</evidence>
<protein>
    <recommendedName>
        <fullName evidence="1">non-specific serine/threonine protein kinase</fullName>
        <ecNumber evidence="1">2.7.11.1</ecNumber>
    </recommendedName>
</protein>
<evidence type="ECO:0000256" key="2">
    <source>
        <dbReference type="ARBA" id="ARBA00022527"/>
    </source>
</evidence>
<comment type="catalytic activity">
    <reaction evidence="7">
        <text>L-threonyl-[protein] + ATP = O-phospho-L-threonyl-[protein] + ADP + H(+)</text>
        <dbReference type="Rhea" id="RHEA:46608"/>
        <dbReference type="Rhea" id="RHEA-COMP:11060"/>
        <dbReference type="Rhea" id="RHEA-COMP:11605"/>
        <dbReference type="ChEBI" id="CHEBI:15378"/>
        <dbReference type="ChEBI" id="CHEBI:30013"/>
        <dbReference type="ChEBI" id="CHEBI:30616"/>
        <dbReference type="ChEBI" id="CHEBI:61977"/>
        <dbReference type="ChEBI" id="CHEBI:456216"/>
        <dbReference type="EC" id="2.7.11.1"/>
    </reaction>
</comment>
<comment type="catalytic activity">
    <reaction evidence="8">
        <text>L-seryl-[protein] + ATP = O-phospho-L-seryl-[protein] + ADP + H(+)</text>
        <dbReference type="Rhea" id="RHEA:17989"/>
        <dbReference type="Rhea" id="RHEA-COMP:9863"/>
        <dbReference type="Rhea" id="RHEA-COMP:11604"/>
        <dbReference type="ChEBI" id="CHEBI:15378"/>
        <dbReference type="ChEBI" id="CHEBI:29999"/>
        <dbReference type="ChEBI" id="CHEBI:30616"/>
        <dbReference type="ChEBI" id="CHEBI:83421"/>
        <dbReference type="ChEBI" id="CHEBI:456216"/>
        <dbReference type="EC" id="2.7.11.1"/>
    </reaction>
</comment>
<evidence type="ECO:0000256" key="7">
    <source>
        <dbReference type="ARBA" id="ARBA00047899"/>
    </source>
</evidence>
<evidence type="ECO:0000313" key="12">
    <source>
        <dbReference type="Proteomes" id="UP000217103"/>
    </source>
</evidence>
<reference evidence="11 12" key="1">
    <citation type="submission" date="2016-10" db="EMBL/GenBank/DDBJ databases">
        <authorList>
            <person name="de Groot N.N."/>
        </authorList>
    </citation>
    <scope>NUCLEOTIDE SEQUENCE [LARGE SCALE GENOMIC DNA]</scope>
    <source>
        <strain evidence="11 12">DSM 43794</strain>
    </source>
</reference>
<dbReference type="EMBL" id="FNKK01000002">
    <property type="protein sequence ID" value="SDQ79380.1"/>
    <property type="molecule type" value="Genomic_DNA"/>
</dbReference>
<dbReference type="Pfam" id="PF00069">
    <property type="entry name" value="Pkinase"/>
    <property type="match status" value="1"/>
</dbReference>
<dbReference type="InterPro" id="IPR011009">
    <property type="entry name" value="Kinase-like_dom_sf"/>
</dbReference>
<evidence type="ECO:0000256" key="6">
    <source>
        <dbReference type="ARBA" id="ARBA00022840"/>
    </source>
</evidence>
<dbReference type="PANTHER" id="PTHR24363:SF0">
    <property type="entry name" value="SERINE_THREONINE KINASE LIKE DOMAIN CONTAINING 1"/>
    <property type="match status" value="1"/>
</dbReference>
<keyword evidence="4" id="KW-0547">Nucleotide-binding</keyword>
<dbReference type="Gene3D" id="3.30.200.20">
    <property type="entry name" value="Phosphorylase Kinase, domain 1"/>
    <property type="match status" value="1"/>
</dbReference>
<evidence type="ECO:0000256" key="5">
    <source>
        <dbReference type="ARBA" id="ARBA00022777"/>
    </source>
</evidence>
<dbReference type="SUPFAM" id="SSF56112">
    <property type="entry name" value="Protein kinase-like (PK-like)"/>
    <property type="match status" value="1"/>
</dbReference>
<sequence>MTACAYPGCTGTVQDGYCDTCGNAPMQQPAGRPGGSSVPSAPSAWQFPPGQPQGGSAPGGYPGYGPSGPHGGYPQAYPSHPSAAGSGQPAVGQQPNASPSAPSSPAGQPSAGPPSAGQPSAWRAAPSAPVSGWRAAPSAPVAGWRTSPTSPDPGTSPTSGRSTSSTRSRRSMLGAGLVHVPPVPYRDPAEVVLVNPEVPEEKRFCSNPECGKPVGRSRDGRPGRTEGFCPYDGTRFSFTPKLQPGDLVAGQYEVKGCLAHGGLGWIYLAADLNLDGRWVVLKGLLDTGDTEAMLAAEAERRFLTGVDHPNIVRIFNFVQHPDPTTMQMVGYIVMEYVGGQSLQEMLRARLRASGNREALPVAQAIAYTLEVLRAFEYLHDRNLLYCDLKPANVIQVEDQLKLIDLGAVRHADDQESAIYGTVGYQAPEIATEGPSISSDLYTVGRMLAVLSFPFSPVTGGKPNPLPPPEQIPPQARHESFLRFLHRATDPDPRRRFSSAGEMAEQLTGVLREIRAAEDGIPYPAASGQFGPERVAAGTALASAESALFNGASHGQASGAAAGGPDPEGRTLVALDPQAAIAALPTPLVDPADPAAGFLAGITARTLDDLVNMIRAAPEQTIETRLALIRALIEQGNPEVGEELDKAAREAGADWRVLWYHGLRDLAWGNVDGAGRAFDELYYRMPGEIAPRLALAFSRELAGDPRDAGRHYAAIWRTDHSYISAAFGLARACLAEEDRAGATRVLDEVPPTSSHWVVAQTANVAIAVRGRPPGTIDTGDLVTAGERLNAVELDAVSRDRLAAEVLEAALAWLNAGGRAPAGTVLLDHPLTEREVRKELERVYRRLARATTVRADRHAFVDRANGVRPRTWI</sequence>
<dbReference type="GO" id="GO:0005524">
    <property type="term" value="F:ATP binding"/>
    <property type="evidence" value="ECO:0007669"/>
    <property type="project" value="UniProtKB-KW"/>
</dbReference>
<keyword evidence="12" id="KW-1185">Reference proteome</keyword>
<name>A0A1H1DSQ1_9ACTN</name>
<organism evidence="11 12">
    <name type="scientific">Thermostaphylospora chromogena</name>
    <dbReference type="NCBI Taxonomy" id="35622"/>
    <lineage>
        <taxon>Bacteria</taxon>
        <taxon>Bacillati</taxon>
        <taxon>Actinomycetota</taxon>
        <taxon>Actinomycetes</taxon>
        <taxon>Streptosporangiales</taxon>
        <taxon>Thermomonosporaceae</taxon>
        <taxon>Thermostaphylospora</taxon>
    </lineage>
</organism>
<dbReference type="Gene3D" id="1.25.40.10">
    <property type="entry name" value="Tetratricopeptide repeat domain"/>
    <property type="match status" value="1"/>
</dbReference>
<dbReference type="Gene3D" id="1.10.510.10">
    <property type="entry name" value="Transferase(Phosphotransferase) domain 1"/>
    <property type="match status" value="1"/>
</dbReference>
<feature type="compositionally biased region" description="Low complexity" evidence="9">
    <location>
        <begin position="92"/>
        <end position="121"/>
    </location>
</feature>
<feature type="domain" description="Protein kinase" evidence="10">
    <location>
        <begin position="252"/>
        <end position="507"/>
    </location>
</feature>
<keyword evidence="2" id="KW-0723">Serine/threonine-protein kinase</keyword>
<dbReference type="Pfam" id="PF16918">
    <property type="entry name" value="PknG_TPR"/>
    <property type="match status" value="1"/>
</dbReference>
<evidence type="ECO:0000256" key="9">
    <source>
        <dbReference type="SAM" id="MobiDB-lite"/>
    </source>
</evidence>
<dbReference type="AlphaFoldDB" id="A0A1H1DSQ1"/>
<gene>
    <name evidence="11" type="ORF">SAMN04489764_2146</name>
</gene>
<keyword evidence="3" id="KW-0808">Transferase</keyword>
<keyword evidence="6" id="KW-0067">ATP-binding</keyword>
<feature type="compositionally biased region" description="Gly residues" evidence="9">
    <location>
        <begin position="52"/>
        <end position="71"/>
    </location>
</feature>
<dbReference type="InterPro" id="IPR000719">
    <property type="entry name" value="Prot_kinase_dom"/>
</dbReference>
<keyword evidence="5 11" id="KW-0418">Kinase</keyword>
<dbReference type="SUPFAM" id="SSF48452">
    <property type="entry name" value="TPR-like"/>
    <property type="match status" value="1"/>
</dbReference>
<dbReference type="PANTHER" id="PTHR24363">
    <property type="entry name" value="SERINE/THREONINE PROTEIN KINASE"/>
    <property type="match status" value="1"/>
</dbReference>
<dbReference type="EC" id="2.7.11.1" evidence="1"/>
<dbReference type="Proteomes" id="UP000217103">
    <property type="component" value="Unassembled WGS sequence"/>
</dbReference>
<dbReference type="Pfam" id="PF16919">
    <property type="entry name" value="PknG_rubred"/>
    <property type="match status" value="1"/>
</dbReference>
<accession>A0A1H1DSQ1</accession>
<dbReference type="SMART" id="SM00220">
    <property type="entry name" value="S_TKc"/>
    <property type="match status" value="1"/>
</dbReference>
<dbReference type="InterPro" id="IPR031636">
    <property type="entry name" value="PknG_TPR"/>
</dbReference>
<dbReference type="InterPro" id="IPR011990">
    <property type="entry name" value="TPR-like_helical_dom_sf"/>
</dbReference>
<feature type="compositionally biased region" description="Low complexity" evidence="9">
    <location>
        <begin position="145"/>
        <end position="166"/>
    </location>
</feature>
<evidence type="ECO:0000256" key="3">
    <source>
        <dbReference type="ARBA" id="ARBA00022679"/>
    </source>
</evidence>
<dbReference type="FunFam" id="3.30.200.20:FF:000205">
    <property type="entry name" value="Serine/threonine protein kinase"/>
    <property type="match status" value="1"/>
</dbReference>
<dbReference type="InterPro" id="IPR031634">
    <property type="entry name" value="PknG_rubred"/>
</dbReference>
<dbReference type="FunFam" id="1.10.510.10:FF:000306">
    <property type="entry name" value="Serine/threonine protein kinase"/>
    <property type="match status" value="1"/>
</dbReference>
<proteinExistence type="predicted"/>
<dbReference type="STRING" id="35622.SAMN04489764_2146"/>
<evidence type="ECO:0000256" key="1">
    <source>
        <dbReference type="ARBA" id="ARBA00012513"/>
    </source>
</evidence>
<feature type="region of interest" description="Disordered" evidence="9">
    <location>
        <begin position="20"/>
        <end position="171"/>
    </location>
</feature>
<evidence type="ECO:0000313" key="11">
    <source>
        <dbReference type="EMBL" id="SDQ79380.1"/>
    </source>
</evidence>
<evidence type="ECO:0000256" key="4">
    <source>
        <dbReference type="ARBA" id="ARBA00022741"/>
    </source>
</evidence>
<evidence type="ECO:0000256" key="8">
    <source>
        <dbReference type="ARBA" id="ARBA00048679"/>
    </source>
</evidence>
<feature type="compositionally biased region" description="Low complexity" evidence="9">
    <location>
        <begin position="29"/>
        <end position="44"/>
    </location>
</feature>
<dbReference type="PROSITE" id="PS50011">
    <property type="entry name" value="PROTEIN_KINASE_DOM"/>
    <property type="match status" value="1"/>
</dbReference>
<dbReference type="CDD" id="cd14014">
    <property type="entry name" value="STKc_PknB_like"/>
    <property type="match status" value="1"/>
</dbReference>